<dbReference type="GO" id="GO:0051301">
    <property type="term" value="P:cell division"/>
    <property type="evidence" value="ECO:0007669"/>
    <property type="project" value="UniProtKB-KW"/>
</dbReference>
<dbReference type="HAMAP" id="MF_00303">
    <property type="entry name" value="Trigger_factor_Tig"/>
    <property type="match status" value="1"/>
</dbReference>
<dbReference type="SUPFAM" id="SSF54534">
    <property type="entry name" value="FKBP-like"/>
    <property type="match status" value="1"/>
</dbReference>
<dbReference type="SUPFAM" id="SSF109998">
    <property type="entry name" value="Triger factor/SurA peptide-binding domain-like"/>
    <property type="match status" value="1"/>
</dbReference>
<accession>A0A7W8HEL3</accession>
<reference evidence="15 16" key="1">
    <citation type="submission" date="2020-08" db="EMBL/GenBank/DDBJ databases">
        <title>Genomic Encyclopedia of Type Strains, Phase IV (KMG-IV): sequencing the most valuable type-strain genomes for metagenomic binning, comparative biology and taxonomic classification.</title>
        <authorList>
            <person name="Goeker M."/>
        </authorList>
    </citation>
    <scope>NUCLEOTIDE SEQUENCE [LARGE SCALE GENOMIC DNA]</scope>
    <source>
        <strain evidence="15 16">DSM 29781</strain>
    </source>
</reference>
<dbReference type="Proteomes" id="UP000532440">
    <property type="component" value="Unassembled WGS sequence"/>
</dbReference>
<evidence type="ECO:0000256" key="4">
    <source>
        <dbReference type="ARBA" id="ARBA00016902"/>
    </source>
</evidence>
<protein>
    <recommendedName>
        <fullName evidence="4 11">Trigger factor</fullName>
        <shortName evidence="11">TF</shortName>
        <ecNumber evidence="3 11">5.2.1.8</ecNumber>
    </recommendedName>
    <alternativeName>
        <fullName evidence="10 11">PPIase</fullName>
    </alternativeName>
</protein>
<organism evidence="15 16">
    <name type="scientific">Quisquiliibacterium transsilvanicum</name>
    <dbReference type="NCBI Taxonomy" id="1549638"/>
    <lineage>
        <taxon>Bacteria</taxon>
        <taxon>Pseudomonadati</taxon>
        <taxon>Pseudomonadota</taxon>
        <taxon>Betaproteobacteria</taxon>
        <taxon>Burkholderiales</taxon>
        <taxon>Burkholderiaceae</taxon>
        <taxon>Quisquiliibacterium</taxon>
    </lineage>
</organism>
<keyword evidence="16" id="KW-1185">Reference proteome</keyword>
<dbReference type="GO" id="GO:0005737">
    <property type="term" value="C:cytoplasm"/>
    <property type="evidence" value="ECO:0007669"/>
    <property type="project" value="UniProtKB-SubCell"/>
</dbReference>
<dbReference type="InterPro" id="IPR046357">
    <property type="entry name" value="PPIase_dom_sf"/>
</dbReference>
<dbReference type="Pfam" id="PF05698">
    <property type="entry name" value="Trigger_C"/>
    <property type="match status" value="1"/>
</dbReference>
<dbReference type="EMBL" id="JACHGB010000001">
    <property type="protein sequence ID" value="MBB5270545.1"/>
    <property type="molecule type" value="Genomic_DNA"/>
</dbReference>
<dbReference type="AlphaFoldDB" id="A0A7W8HEL3"/>
<comment type="similarity">
    <text evidence="2 11 13">Belongs to the FKBP-type PPIase family. Tig subfamily.</text>
</comment>
<evidence type="ECO:0000256" key="3">
    <source>
        <dbReference type="ARBA" id="ARBA00013194"/>
    </source>
</evidence>
<dbReference type="Gene3D" id="3.10.50.40">
    <property type="match status" value="1"/>
</dbReference>
<dbReference type="PANTHER" id="PTHR30560:SF3">
    <property type="entry name" value="TRIGGER FACTOR-LIKE PROTEIN TIG, CHLOROPLASTIC"/>
    <property type="match status" value="1"/>
</dbReference>
<keyword evidence="6 11" id="KW-0697">Rotamase</keyword>
<dbReference type="PIRSF" id="PIRSF003095">
    <property type="entry name" value="Trigger_factor"/>
    <property type="match status" value="1"/>
</dbReference>
<evidence type="ECO:0000256" key="11">
    <source>
        <dbReference type="HAMAP-Rule" id="MF_00303"/>
    </source>
</evidence>
<dbReference type="GO" id="GO:0043335">
    <property type="term" value="P:protein unfolding"/>
    <property type="evidence" value="ECO:0007669"/>
    <property type="project" value="TreeGrafter"/>
</dbReference>
<keyword evidence="11" id="KW-0963">Cytoplasm</keyword>
<dbReference type="FunFam" id="3.10.50.40:FF:000001">
    <property type="entry name" value="Trigger factor"/>
    <property type="match status" value="1"/>
</dbReference>
<dbReference type="GO" id="GO:0044183">
    <property type="term" value="F:protein folding chaperone"/>
    <property type="evidence" value="ECO:0007669"/>
    <property type="project" value="TreeGrafter"/>
</dbReference>
<dbReference type="InterPro" id="IPR008881">
    <property type="entry name" value="Trigger_fac_ribosome-bd_bac"/>
</dbReference>
<feature type="domain" description="PPIase FKBP-type" evidence="14">
    <location>
        <begin position="161"/>
        <end position="246"/>
    </location>
</feature>
<dbReference type="RefSeq" id="WP_183963971.1">
    <property type="nucleotide sequence ID" value="NZ_BAABEW010000004.1"/>
</dbReference>
<comment type="catalytic activity">
    <reaction evidence="1 11 12">
        <text>[protein]-peptidylproline (omega=180) = [protein]-peptidylproline (omega=0)</text>
        <dbReference type="Rhea" id="RHEA:16237"/>
        <dbReference type="Rhea" id="RHEA-COMP:10747"/>
        <dbReference type="Rhea" id="RHEA-COMP:10748"/>
        <dbReference type="ChEBI" id="CHEBI:83833"/>
        <dbReference type="ChEBI" id="CHEBI:83834"/>
        <dbReference type="EC" id="5.2.1.8"/>
    </reaction>
</comment>
<keyword evidence="9 11" id="KW-0131">Cell cycle</keyword>
<dbReference type="Gene3D" id="1.10.3120.10">
    <property type="entry name" value="Trigger factor, C-terminal domain"/>
    <property type="match status" value="1"/>
</dbReference>
<dbReference type="InterPro" id="IPR005215">
    <property type="entry name" value="Trig_fac"/>
</dbReference>
<comment type="caution">
    <text evidence="15">The sequence shown here is derived from an EMBL/GenBank/DDBJ whole genome shotgun (WGS) entry which is preliminary data.</text>
</comment>
<dbReference type="EC" id="5.2.1.8" evidence="3 11"/>
<dbReference type="NCBIfam" id="TIGR00115">
    <property type="entry name" value="tig"/>
    <property type="match status" value="1"/>
</dbReference>
<dbReference type="GO" id="GO:0003755">
    <property type="term" value="F:peptidyl-prolyl cis-trans isomerase activity"/>
    <property type="evidence" value="ECO:0007669"/>
    <property type="project" value="UniProtKB-UniRule"/>
</dbReference>
<dbReference type="Gene3D" id="3.30.70.1050">
    <property type="entry name" value="Trigger factor ribosome-binding domain"/>
    <property type="match status" value="1"/>
</dbReference>
<dbReference type="InterPro" id="IPR036611">
    <property type="entry name" value="Trigger_fac_ribosome-bd_sf"/>
</dbReference>
<comment type="function">
    <text evidence="11">Involved in protein export. Acts as a chaperone by maintaining the newly synthesized protein in an open conformation. Functions as a peptidyl-prolyl cis-trans isomerase.</text>
</comment>
<gene>
    <name evidence="11" type="primary">tig</name>
    <name evidence="15" type="ORF">HNQ70_000529</name>
</gene>
<evidence type="ECO:0000313" key="15">
    <source>
        <dbReference type="EMBL" id="MBB5270545.1"/>
    </source>
</evidence>
<evidence type="ECO:0000256" key="5">
    <source>
        <dbReference type="ARBA" id="ARBA00022618"/>
    </source>
</evidence>
<keyword evidence="5 11" id="KW-0132">Cell division</keyword>
<name>A0A7W8HEL3_9BURK</name>
<dbReference type="PANTHER" id="PTHR30560">
    <property type="entry name" value="TRIGGER FACTOR CHAPERONE AND PEPTIDYL-PROLYL CIS/TRANS ISOMERASE"/>
    <property type="match status" value="1"/>
</dbReference>
<keyword evidence="8 11" id="KW-0413">Isomerase</keyword>
<evidence type="ECO:0000313" key="16">
    <source>
        <dbReference type="Proteomes" id="UP000532440"/>
    </source>
</evidence>
<proteinExistence type="inferred from homology"/>
<evidence type="ECO:0000256" key="10">
    <source>
        <dbReference type="ARBA" id="ARBA00029986"/>
    </source>
</evidence>
<dbReference type="PROSITE" id="PS50059">
    <property type="entry name" value="FKBP_PPIASE"/>
    <property type="match status" value="1"/>
</dbReference>
<sequence>MATQLETTGTLERRLAMAVAVADVDKEVADRLRKLSRTVKMAGFRPGKVPMKMIEQSYGPQVHAEVLGDAVSRAFSDAVAEHSLRVAGQPSIERREDAAEGELGFAATFEVYPDVVLGDVAALEVERSACEVGDAEVDRTIDILRKQRAGWETADRAAQDEDRMTLDFKGSVDGVPFEGGAASDFQFQIGQGRMLPDFEAGVRGAKAGESRSFDVKFPDEYGAAELAGKTAQFEVTVKKIEQQVLPAVDEEFAKQFGIADGSVEKMRADVRANLEREVAQRLRARTKSAVMDALPAIAAIELPKALVESEGQALLERAIADLQQRGIDTKNIPVPPDAFKEQAEKRVRLGLIVSEIVKAQGLQAKPDQIRKQIEEFAQSYENPAEVIRYYFSDRNRLAEVEALVVEQNVVDWTLANAKVTDQTLSFDDLMSAG</sequence>
<dbReference type="SUPFAM" id="SSF102735">
    <property type="entry name" value="Trigger factor ribosome-binding domain"/>
    <property type="match status" value="1"/>
</dbReference>
<evidence type="ECO:0000256" key="12">
    <source>
        <dbReference type="PROSITE-ProRule" id="PRU00277"/>
    </source>
</evidence>
<comment type="domain">
    <text evidence="11">Consists of 3 domains; the N-terminus binds the ribosome, the middle domain has PPIase activity, while the C-terminus has intrinsic chaperone activity on its own.</text>
</comment>
<evidence type="ECO:0000256" key="7">
    <source>
        <dbReference type="ARBA" id="ARBA00023186"/>
    </source>
</evidence>
<evidence type="ECO:0000256" key="6">
    <source>
        <dbReference type="ARBA" id="ARBA00023110"/>
    </source>
</evidence>
<dbReference type="GO" id="GO:0051083">
    <property type="term" value="P:'de novo' cotranslational protein folding"/>
    <property type="evidence" value="ECO:0007669"/>
    <property type="project" value="TreeGrafter"/>
</dbReference>
<comment type="subcellular location">
    <subcellularLocation>
        <location evidence="11">Cytoplasm</location>
    </subcellularLocation>
    <text evidence="11">About half TF is bound to the ribosome near the polypeptide exit tunnel while the other half is free in the cytoplasm.</text>
</comment>
<dbReference type="GO" id="GO:0043022">
    <property type="term" value="F:ribosome binding"/>
    <property type="evidence" value="ECO:0007669"/>
    <property type="project" value="TreeGrafter"/>
</dbReference>
<evidence type="ECO:0000259" key="14">
    <source>
        <dbReference type="PROSITE" id="PS50059"/>
    </source>
</evidence>
<dbReference type="InterPro" id="IPR027304">
    <property type="entry name" value="Trigger_fact/SurA_dom_sf"/>
</dbReference>
<evidence type="ECO:0000256" key="9">
    <source>
        <dbReference type="ARBA" id="ARBA00023306"/>
    </source>
</evidence>
<dbReference type="InterPro" id="IPR037041">
    <property type="entry name" value="Trigger_fac_C_sf"/>
</dbReference>
<dbReference type="Pfam" id="PF05697">
    <property type="entry name" value="Trigger_N"/>
    <property type="match status" value="1"/>
</dbReference>
<evidence type="ECO:0000256" key="8">
    <source>
        <dbReference type="ARBA" id="ARBA00023235"/>
    </source>
</evidence>
<dbReference type="InterPro" id="IPR001179">
    <property type="entry name" value="PPIase_FKBP_dom"/>
</dbReference>
<evidence type="ECO:0000256" key="1">
    <source>
        <dbReference type="ARBA" id="ARBA00000971"/>
    </source>
</evidence>
<dbReference type="InterPro" id="IPR008880">
    <property type="entry name" value="Trigger_fac_C"/>
</dbReference>
<keyword evidence="7 11" id="KW-0143">Chaperone</keyword>
<evidence type="ECO:0000256" key="2">
    <source>
        <dbReference type="ARBA" id="ARBA00005464"/>
    </source>
</evidence>
<evidence type="ECO:0000256" key="13">
    <source>
        <dbReference type="RuleBase" id="RU003914"/>
    </source>
</evidence>
<dbReference type="Pfam" id="PF00254">
    <property type="entry name" value="FKBP_C"/>
    <property type="match status" value="1"/>
</dbReference>
<dbReference type="GO" id="GO:0015031">
    <property type="term" value="P:protein transport"/>
    <property type="evidence" value="ECO:0007669"/>
    <property type="project" value="UniProtKB-UniRule"/>
</dbReference>